<dbReference type="InterPro" id="IPR036397">
    <property type="entry name" value="RNaseH_sf"/>
</dbReference>
<accession>A0A1S3YKI2</accession>
<dbReference type="GO" id="GO:0003676">
    <property type="term" value="F:nucleic acid binding"/>
    <property type="evidence" value="ECO:0007669"/>
    <property type="project" value="InterPro"/>
</dbReference>
<evidence type="ECO:0000256" key="1">
    <source>
        <dbReference type="SAM" id="MobiDB-lite"/>
    </source>
</evidence>
<dbReference type="InterPro" id="IPR029472">
    <property type="entry name" value="Copia-like_N"/>
</dbReference>
<feature type="region of interest" description="Disordered" evidence="1">
    <location>
        <begin position="332"/>
        <end position="353"/>
    </location>
</feature>
<evidence type="ECO:0000259" key="3">
    <source>
        <dbReference type="Pfam" id="PF14244"/>
    </source>
</evidence>
<dbReference type="PANTHER" id="PTHR34222:SF33">
    <property type="entry name" value="RETROTRANSPOSON GAG DOMAIN-CONTAINING PROTEIN"/>
    <property type="match status" value="1"/>
</dbReference>
<dbReference type="OrthoDB" id="1296147at2759"/>
<proteinExistence type="predicted"/>
<dbReference type="Pfam" id="PF03732">
    <property type="entry name" value="Retrotrans_gag"/>
    <property type="match status" value="1"/>
</dbReference>
<dbReference type="PANTHER" id="PTHR34222">
    <property type="entry name" value="GAG_PRE-INTEGRS DOMAIN-CONTAINING PROTEIN"/>
    <property type="match status" value="1"/>
</dbReference>
<feature type="domain" description="Retrotransposon gag" evidence="2">
    <location>
        <begin position="95"/>
        <end position="181"/>
    </location>
</feature>
<dbReference type="Pfam" id="PF14244">
    <property type="entry name" value="Retrotran_gag_3"/>
    <property type="match status" value="1"/>
</dbReference>
<evidence type="ECO:0000259" key="2">
    <source>
        <dbReference type="Pfam" id="PF03732"/>
    </source>
</evidence>
<dbReference type="AlphaFoldDB" id="A0A1S3YKI2"/>
<dbReference type="SUPFAM" id="SSF53098">
    <property type="entry name" value="Ribonuclease H-like"/>
    <property type="match status" value="1"/>
</dbReference>
<feature type="compositionally biased region" description="Polar residues" evidence="1">
    <location>
        <begin position="332"/>
        <end position="341"/>
    </location>
</feature>
<evidence type="ECO:0008006" key="5">
    <source>
        <dbReference type="Google" id="ProtNLM"/>
    </source>
</evidence>
<sequence>MGTNSQTTDTLISSPPIPAAFVSAGSSGIGLVDSAHPYYLHPSDYPGMNLVSSVFDGRGYGGWRRAVVIALSAKNKLGFIDETLVVPDADSGLQRAWHDLEDRFGQASGAKLFQLQKELSDMVQGNSSVSTYFTKMKGLWDELDALNTFSDCVCECDCGAKAKSIKAHQDERLLQFLMGLNEIFVGVRSNILLSSPLPSIGRAYSLVIQDEKQREIHVVPAYSGESGSFMVTNQASGKEYGDSKGQKGSYDVKKSSGICAYCKKPGHNIDMCYKVHGFPADFKFTKPRKFQGPVQANNALISNEEGEQGFGISEGKSLTQENVTQLLQQLKMGQQAGNTSDGTERGPSLKSPLEIGKERSGLHILQSRPTAAISKSFLLSNSSFVSRKSFTDKQFVPVLLSCFSSSDPYVKEKLWHYRLGHIPLSNMRNISTIPVSSCSKFSVPCVVCPMARQSKLPFPTSSISTKKVFELIHIDTWGPYSNQTYDGYKYFLTIVDDYSRGTWTYLLSTKSNAFPVLKSFLAGRKTVQYQGQDNKVRQCF</sequence>
<gene>
    <name evidence="4" type="primary">LOC107777008</name>
</gene>
<feature type="domain" description="Retrotransposon Copia-like N-terminal" evidence="3">
    <location>
        <begin position="41"/>
        <end position="87"/>
    </location>
</feature>
<dbReference type="PaxDb" id="4097-A0A1S3YKI2"/>
<dbReference type="InterPro" id="IPR005162">
    <property type="entry name" value="Retrotrans_gag_dom"/>
</dbReference>
<dbReference type="InterPro" id="IPR012337">
    <property type="entry name" value="RNaseH-like_sf"/>
</dbReference>
<dbReference type="KEGG" id="nta:107777008"/>
<dbReference type="RefSeq" id="XP_016452457.1">
    <property type="nucleotide sequence ID" value="XM_016596971.1"/>
</dbReference>
<protein>
    <recommendedName>
        <fullName evidence="5">Retrovirus-related Pol polyprotein from transposon TNT 1-94</fullName>
    </recommendedName>
</protein>
<evidence type="ECO:0000313" key="4">
    <source>
        <dbReference type="RefSeq" id="XP_016452457.1"/>
    </source>
</evidence>
<organism evidence="4">
    <name type="scientific">Nicotiana tabacum</name>
    <name type="common">Common tobacco</name>
    <dbReference type="NCBI Taxonomy" id="4097"/>
    <lineage>
        <taxon>Eukaryota</taxon>
        <taxon>Viridiplantae</taxon>
        <taxon>Streptophyta</taxon>
        <taxon>Embryophyta</taxon>
        <taxon>Tracheophyta</taxon>
        <taxon>Spermatophyta</taxon>
        <taxon>Magnoliopsida</taxon>
        <taxon>eudicotyledons</taxon>
        <taxon>Gunneridae</taxon>
        <taxon>Pentapetalae</taxon>
        <taxon>asterids</taxon>
        <taxon>lamiids</taxon>
        <taxon>Solanales</taxon>
        <taxon>Solanaceae</taxon>
        <taxon>Nicotianoideae</taxon>
        <taxon>Nicotianeae</taxon>
        <taxon>Nicotiana</taxon>
    </lineage>
</organism>
<dbReference type="STRING" id="4097.A0A1S3YKI2"/>
<name>A0A1S3YKI2_TOBAC</name>
<dbReference type="Gene3D" id="3.30.420.10">
    <property type="entry name" value="Ribonuclease H-like superfamily/Ribonuclease H"/>
    <property type="match status" value="1"/>
</dbReference>
<reference evidence="4" key="1">
    <citation type="submission" date="2025-08" db="UniProtKB">
        <authorList>
            <consortium name="RefSeq"/>
        </authorList>
    </citation>
    <scope>IDENTIFICATION</scope>
</reference>